<protein>
    <submittedName>
        <fullName evidence="4">HlyD family efflux transporter periplasmic adaptor subunit</fullName>
    </submittedName>
</protein>
<feature type="coiled-coil region" evidence="1">
    <location>
        <begin position="140"/>
        <end position="167"/>
    </location>
</feature>
<dbReference type="SUPFAM" id="SSF111369">
    <property type="entry name" value="HlyD-like secretion proteins"/>
    <property type="match status" value="2"/>
</dbReference>
<keyword evidence="2" id="KW-0812">Transmembrane</keyword>
<gene>
    <name evidence="4" type="ORF">IAA83_11025</name>
</gene>
<organism evidence="4 5">
    <name type="scientific">Candidatus Avoscillospira avistercoris</name>
    <dbReference type="NCBI Taxonomy" id="2840707"/>
    <lineage>
        <taxon>Bacteria</taxon>
        <taxon>Bacillati</taxon>
        <taxon>Bacillota</taxon>
        <taxon>Clostridia</taxon>
        <taxon>Eubacteriales</taxon>
        <taxon>Oscillospiraceae</taxon>
        <taxon>Oscillospiraceae incertae sedis</taxon>
        <taxon>Candidatus Avoscillospira</taxon>
    </lineage>
</organism>
<evidence type="ECO:0000256" key="2">
    <source>
        <dbReference type="SAM" id="Phobius"/>
    </source>
</evidence>
<dbReference type="GO" id="GO:0015562">
    <property type="term" value="F:efflux transmembrane transporter activity"/>
    <property type="evidence" value="ECO:0007669"/>
    <property type="project" value="TreeGrafter"/>
</dbReference>
<reference evidence="4" key="2">
    <citation type="journal article" date="2021" name="PeerJ">
        <title>Extensive microbial diversity within the chicken gut microbiome revealed by metagenomics and culture.</title>
        <authorList>
            <person name="Gilroy R."/>
            <person name="Ravi A."/>
            <person name="Getino M."/>
            <person name="Pursley I."/>
            <person name="Horton D.L."/>
            <person name="Alikhan N.F."/>
            <person name="Baker D."/>
            <person name="Gharbi K."/>
            <person name="Hall N."/>
            <person name="Watson M."/>
            <person name="Adriaenssens E.M."/>
            <person name="Foster-Nyarko E."/>
            <person name="Jarju S."/>
            <person name="Secka A."/>
            <person name="Antonio M."/>
            <person name="Oren A."/>
            <person name="Chaudhuri R.R."/>
            <person name="La Ragione R."/>
            <person name="Hildebrand F."/>
            <person name="Pallen M.J."/>
        </authorList>
    </citation>
    <scope>NUCLEOTIDE SEQUENCE</scope>
    <source>
        <strain evidence="4">ChiBcec16-1751</strain>
    </source>
</reference>
<dbReference type="Gene3D" id="2.40.30.170">
    <property type="match status" value="1"/>
</dbReference>
<evidence type="ECO:0000259" key="3">
    <source>
        <dbReference type="Pfam" id="PF25917"/>
    </source>
</evidence>
<dbReference type="Pfam" id="PF25917">
    <property type="entry name" value="BSH_RND"/>
    <property type="match status" value="1"/>
</dbReference>
<dbReference type="PANTHER" id="PTHR30469:SF33">
    <property type="entry name" value="SLR1207 PROTEIN"/>
    <property type="match status" value="1"/>
</dbReference>
<dbReference type="Proteomes" id="UP000886741">
    <property type="component" value="Unassembled WGS sequence"/>
</dbReference>
<name>A0A9D1FBZ9_9FIRM</name>
<dbReference type="AlphaFoldDB" id="A0A9D1FBZ9"/>
<keyword evidence="2" id="KW-0472">Membrane</keyword>
<comment type="caution">
    <text evidence="4">The sequence shown here is derived from an EMBL/GenBank/DDBJ whole genome shotgun (WGS) entry which is preliminary data.</text>
</comment>
<proteinExistence type="predicted"/>
<evidence type="ECO:0000313" key="4">
    <source>
        <dbReference type="EMBL" id="HIS65876.1"/>
    </source>
</evidence>
<reference evidence="4" key="1">
    <citation type="submission" date="2020-10" db="EMBL/GenBank/DDBJ databases">
        <authorList>
            <person name="Gilroy R."/>
        </authorList>
    </citation>
    <scope>NUCLEOTIDE SEQUENCE</scope>
    <source>
        <strain evidence="4">ChiBcec16-1751</strain>
    </source>
</reference>
<evidence type="ECO:0000256" key="1">
    <source>
        <dbReference type="SAM" id="Coils"/>
    </source>
</evidence>
<accession>A0A9D1FBZ9</accession>
<feature type="domain" description="Multidrug resistance protein MdtA-like barrel-sandwich hybrid" evidence="3">
    <location>
        <begin position="113"/>
        <end position="203"/>
    </location>
</feature>
<dbReference type="Gene3D" id="1.10.287.470">
    <property type="entry name" value="Helix hairpin bin"/>
    <property type="match status" value="1"/>
</dbReference>
<keyword evidence="1" id="KW-0175">Coiled coil</keyword>
<dbReference type="Gene3D" id="2.40.420.20">
    <property type="match status" value="1"/>
</dbReference>
<evidence type="ECO:0000313" key="5">
    <source>
        <dbReference type="Proteomes" id="UP000886741"/>
    </source>
</evidence>
<dbReference type="GO" id="GO:1990281">
    <property type="term" value="C:efflux pump complex"/>
    <property type="evidence" value="ECO:0007669"/>
    <property type="project" value="TreeGrafter"/>
</dbReference>
<dbReference type="InterPro" id="IPR058625">
    <property type="entry name" value="MdtA-like_BSH"/>
</dbReference>
<feature type="transmembrane region" description="Helical" evidence="2">
    <location>
        <begin position="52"/>
        <end position="73"/>
    </location>
</feature>
<dbReference type="EMBL" id="DVJJ01000171">
    <property type="protein sequence ID" value="HIS65876.1"/>
    <property type="molecule type" value="Genomic_DNA"/>
</dbReference>
<keyword evidence="2" id="KW-1133">Transmembrane helix</keyword>
<feature type="coiled-coil region" evidence="1">
    <location>
        <begin position="343"/>
        <end position="370"/>
    </location>
</feature>
<dbReference type="PANTHER" id="PTHR30469">
    <property type="entry name" value="MULTIDRUG RESISTANCE PROTEIN MDTA"/>
    <property type="match status" value="1"/>
</dbReference>
<sequence length="582" mass="62328">MEDQGVKLEKRPEETPAIDTAEADRLRVLEEKKARREAAAKLKRKKIRRKRIITSVIALAVVGGIAFGMMQLFKEKKPEMTIWSQPVERGTISSNVSGNGETKALKSATLTLTSGGTVQEVFVKEGQQVNEGDPLYTVDSAEARKAVEDAQKNVNDYQKQIDALNKSYADLTFTAPFTGKLIEAPSLKVGNTISSGEKLGKLVDDTSMKLSLYFSYAYEQEFAVGKTANISIPTTMTNVTGTVETINKVQRISPEGSKLFEVIFTMKNPGTLTEGMGATASLKASDGSEIFAYEPGTLTYNRSVDLTTKAGGELIKVNLVNYSTVQSGTVLVQMKGDNNDDQMASLNTSMSTAQENLKKAQDALAKYNAVAPISGTVLSVGLQPGQKVPTDTVAVTIADVSVMTVEAKVDSMNVSYVKPGMPCNIVQYTMNGEQTTAPGTVLSVSLEGKTENGISYFPATIQVENPDGSLRPGMYVEYSLSASQVEDALMVPLQAVKQTEQGTCVFVEAAEPPANALDSASLGMEVPKGFYAVPVTIGVSDQTNVEIKEGVEEGQTVFIQYMTNEGSSWDDSGMGGGVVIMG</sequence>
<dbReference type="Gene3D" id="2.40.50.100">
    <property type="match status" value="1"/>
</dbReference>